<dbReference type="STRING" id="1476583.DEIPH_ctg017orf0229"/>
<protein>
    <submittedName>
        <fullName evidence="1">Uncharacterized protein</fullName>
    </submittedName>
</protein>
<evidence type="ECO:0000313" key="1">
    <source>
        <dbReference type="EMBL" id="EYB68851.1"/>
    </source>
</evidence>
<sequence>MQRFILIRHEDVSGSSGTGAVAEGVVFSDGTAAMRWLVEPCSTALYSSIGDVERIHGHEGRTVVQVLDQVLPMPVLAVR</sequence>
<evidence type="ECO:0000313" key="2">
    <source>
        <dbReference type="Proteomes" id="UP000020492"/>
    </source>
</evidence>
<gene>
    <name evidence="1" type="ORF">DEIPH_ctg017orf0229</name>
</gene>
<dbReference type="AlphaFoldDB" id="A0A016QS82"/>
<name>A0A016QS82_9DEIO</name>
<dbReference type="Proteomes" id="UP000020492">
    <property type="component" value="Unassembled WGS sequence"/>
</dbReference>
<reference evidence="1 2" key="1">
    <citation type="submission" date="2014-03" db="EMBL/GenBank/DDBJ databases">
        <title>Draft genome sequence of Deinococcus phoenicis 1P10ME.</title>
        <authorList>
            <person name="Stepanov V.G."/>
            <person name="Vaishampayan P."/>
            <person name="Venkateswaran K."/>
            <person name="Fox G.E."/>
        </authorList>
    </citation>
    <scope>NUCLEOTIDE SEQUENCE [LARGE SCALE GENOMIC DNA]</scope>
    <source>
        <strain evidence="1 2">1P10ME</strain>
    </source>
</reference>
<dbReference type="OrthoDB" id="72539at2"/>
<accession>A0A016QS82</accession>
<organism evidence="1 2">
    <name type="scientific">Deinococcus phoenicis</name>
    <dbReference type="NCBI Taxonomy" id="1476583"/>
    <lineage>
        <taxon>Bacteria</taxon>
        <taxon>Thermotogati</taxon>
        <taxon>Deinococcota</taxon>
        <taxon>Deinococci</taxon>
        <taxon>Deinococcales</taxon>
        <taxon>Deinococcaceae</taxon>
        <taxon>Deinococcus</taxon>
    </lineage>
</organism>
<dbReference type="RefSeq" id="WP_034355387.1">
    <property type="nucleotide sequence ID" value="NZ_JHAC01000017.1"/>
</dbReference>
<proteinExistence type="predicted"/>
<dbReference type="EMBL" id="JHAC01000017">
    <property type="protein sequence ID" value="EYB68851.1"/>
    <property type="molecule type" value="Genomic_DNA"/>
</dbReference>
<comment type="caution">
    <text evidence="1">The sequence shown here is derived from an EMBL/GenBank/DDBJ whole genome shotgun (WGS) entry which is preliminary data.</text>
</comment>
<dbReference type="PATRIC" id="fig|1476583.3.peg.1215"/>
<keyword evidence="2" id="KW-1185">Reference proteome</keyword>